<evidence type="ECO:0000313" key="3">
    <source>
        <dbReference type="Proteomes" id="UP001278500"/>
    </source>
</evidence>
<reference evidence="2" key="2">
    <citation type="submission" date="2023-06" db="EMBL/GenBank/DDBJ databases">
        <authorList>
            <consortium name="Lawrence Berkeley National Laboratory"/>
            <person name="Haridas S."/>
            <person name="Hensen N."/>
            <person name="Bonometti L."/>
            <person name="Westerberg I."/>
            <person name="Brannstrom I.O."/>
            <person name="Guillou S."/>
            <person name="Cros-Aarteil S."/>
            <person name="Calhoun S."/>
            <person name="Kuo A."/>
            <person name="Mondo S."/>
            <person name="Pangilinan J."/>
            <person name="Riley R."/>
            <person name="Labutti K."/>
            <person name="Andreopoulos B."/>
            <person name="Lipzen A."/>
            <person name="Chen C."/>
            <person name="Yanf M."/>
            <person name="Daum C."/>
            <person name="Ng V."/>
            <person name="Clum A."/>
            <person name="Steindorff A."/>
            <person name="Ohm R."/>
            <person name="Martin F."/>
            <person name="Silar P."/>
            <person name="Natvig D."/>
            <person name="Lalanne C."/>
            <person name="Gautier V."/>
            <person name="Ament-Velasquez S.L."/>
            <person name="Kruys A."/>
            <person name="Hutchinson M.I."/>
            <person name="Powell A.J."/>
            <person name="Barry K."/>
            <person name="Miller A.N."/>
            <person name="Grigoriev I.V."/>
            <person name="Debuchy R."/>
            <person name="Gladieux P."/>
            <person name="Thoren M.H."/>
            <person name="Johannesson H."/>
        </authorList>
    </citation>
    <scope>NUCLEOTIDE SEQUENCE</scope>
    <source>
        <strain evidence="2">CBS 560.94</strain>
    </source>
</reference>
<accession>A0AAE0JE94</accession>
<dbReference type="AlphaFoldDB" id="A0AAE0JE94"/>
<comment type="caution">
    <text evidence="2">The sequence shown here is derived from an EMBL/GenBank/DDBJ whole genome shotgun (WGS) entry which is preliminary data.</text>
</comment>
<protein>
    <submittedName>
        <fullName evidence="2">Uncharacterized protein</fullName>
    </submittedName>
</protein>
<keyword evidence="3" id="KW-1185">Reference proteome</keyword>
<feature type="compositionally biased region" description="Basic and acidic residues" evidence="1">
    <location>
        <begin position="157"/>
        <end position="169"/>
    </location>
</feature>
<reference evidence="2" key="1">
    <citation type="journal article" date="2023" name="Mol. Phylogenet. Evol.">
        <title>Genome-scale phylogeny and comparative genomics of the fungal order Sordariales.</title>
        <authorList>
            <person name="Hensen N."/>
            <person name="Bonometti L."/>
            <person name="Westerberg I."/>
            <person name="Brannstrom I.O."/>
            <person name="Guillou S."/>
            <person name="Cros-Aarteil S."/>
            <person name="Calhoun S."/>
            <person name="Haridas S."/>
            <person name="Kuo A."/>
            <person name="Mondo S."/>
            <person name="Pangilinan J."/>
            <person name="Riley R."/>
            <person name="LaButti K."/>
            <person name="Andreopoulos B."/>
            <person name="Lipzen A."/>
            <person name="Chen C."/>
            <person name="Yan M."/>
            <person name="Daum C."/>
            <person name="Ng V."/>
            <person name="Clum A."/>
            <person name="Steindorff A."/>
            <person name="Ohm R.A."/>
            <person name="Martin F."/>
            <person name="Silar P."/>
            <person name="Natvig D.O."/>
            <person name="Lalanne C."/>
            <person name="Gautier V."/>
            <person name="Ament-Velasquez S.L."/>
            <person name="Kruys A."/>
            <person name="Hutchinson M.I."/>
            <person name="Powell A.J."/>
            <person name="Barry K."/>
            <person name="Miller A.N."/>
            <person name="Grigoriev I.V."/>
            <person name="Debuchy R."/>
            <person name="Gladieux P."/>
            <person name="Hiltunen Thoren M."/>
            <person name="Johannesson H."/>
        </authorList>
    </citation>
    <scope>NUCLEOTIDE SEQUENCE</scope>
    <source>
        <strain evidence="2">CBS 560.94</strain>
    </source>
</reference>
<dbReference type="EMBL" id="JAUEPP010000004">
    <property type="protein sequence ID" value="KAK3344759.1"/>
    <property type="molecule type" value="Genomic_DNA"/>
</dbReference>
<proteinExistence type="predicted"/>
<evidence type="ECO:0000256" key="1">
    <source>
        <dbReference type="SAM" id="MobiDB-lite"/>
    </source>
</evidence>
<feature type="region of interest" description="Disordered" evidence="1">
    <location>
        <begin position="154"/>
        <end position="258"/>
    </location>
</feature>
<dbReference type="RefSeq" id="XP_062681372.1">
    <property type="nucleotide sequence ID" value="XM_062821555.1"/>
</dbReference>
<gene>
    <name evidence="2" type="ORF">B0H65DRAFT_184768</name>
</gene>
<organism evidence="2 3">
    <name type="scientific">Neurospora tetraspora</name>
    <dbReference type="NCBI Taxonomy" id="94610"/>
    <lineage>
        <taxon>Eukaryota</taxon>
        <taxon>Fungi</taxon>
        <taxon>Dikarya</taxon>
        <taxon>Ascomycota</taxon>
        <taxon>Pezizomycotina</taxon>
        <taxon>Sordariomycetes</taxon>
        <taxon>Sordariomycetidae</taxon>
        <taxon>Sordariales</taxon>
        <taxon>Sordariaceae</taxon>
        <taxon>Neurospora</taxon>
    </lineage>
</organism>
<sequence length="258" mass="28596">MKPPRVSLCNRKSRDLIPFSPSRLHKSSITARVTTQKWDAFLRLWLVGWFSVSGFDLSLLGSIRLAERRASKASCHGCYCKRKAKRCHEVHLMQSMAAPVFKVAMRCTARVCQSGERDASHKLPSALGLSRLTTRVPGSPRSPMNKRMENGLVELRTGAKNDSRSERVHPRLHRRRRAPPGEQEARRRQCPLGGCNATHIHHGLRTHSSSPPNRGRLPVLPSVSGVSMGPIDCPDLQTGGAKKVSRRPGKTPGESRGI</sequence>
<dbReference type="GeneID" id="87858709"/>
<name>A0AAE0JE94_9PEZI</name>
<evidence type="ECO:0000313" key="2">
    <source>
        <dbReference type="EMBL" id="KAK3344759.1"/>
    </source>
</evidence>
<dbReference type="Proteomes" id="UP001278500">
    <property type="component" value="Unassembled WGS sequence"/>
</dbReference>